<keyword evidence="1" id="KW-1133">Transmembrane helix</keyword>
<dbReference type="EnsemblPlants" id="Kaladp0060s0454.1.v1.1">
    <property type="protein sequence ID" value="Kaladp0060s0454.1.v1.1"/>
    <property type="gene ID" value="Kaladp0060s0454.v1.1"/>
</dbReference>
<keyword evidence="2" id="KW-0732">Signal</keyword>
<dbReference type="Gramene" id="Kaladp0060s0454.1.v1.1">
    <property type="protein sequence ID" value="Kaladp0060s0454.1.v1.1"/>
    <property type="gene ID" value="Kaladp0060s0454.v1.1"/>
</dbReference>
<evidence type="ECO:0000256" key="1">
    <source>
        <dbReference type="SAM" id="Phobius"/>
    </source>
</evidence>
<reference evidence="3" key="1">
    <citation type="submission" date="2021-01" db="UniProtKB">
        <authorList>
            <consortium name="EnsemblPlants"/>
        </authorList>
    </citation>
    <scope>IDENTIFICATION</scope>
</reference>
<dbReference type="Proteomes" id="UP000594263">
    <property type="component" value="Unplaced"/>
</dbReference>
<evidence type="ECO:0000313" key="4">
    <source>
        <dbReference type="Proteomes" id="UP000594263"/>
    </source>
</evidence>
<dbReference type="AlphaFoldDB" id="A0A7N0UCS5"/>
<feature type="signal peptide" evidence="2">
    <location>
        <begin position="1"/>
        <end position="15"/>
    </location>
</feature>
<name>A0A7N0UCS5_KALFE</name>
<feature type="chain" id="PRO_5029699546" description="Secreted protein" evidence="2">
    <location>
        <begin position="16"/>
        <end position="197"/>
    </location>
</feature>
<protein>
    <recommendedName>
        <fullName evidence="5">Secreted protein</fullName>
    </recommendedName>
</protein>
<feature type="transmembrane region" description="Helical" evidence="1">
    <location>
        <begin position="39"/>
        <end position="62"/>
    </location>
</feature>
<evidence type="ECO:0000313" key="3">
    <source>
        <dbReference type="EnsemblPlants" id="Kaladp0060s0454.1.v1.1"/>
    </source>
</evidence>
<sequence length="197" mass="21397">MLWSWPLAWLLGADATLTDFKSFVATLLFKSSPCVCSWIWLSVPAACCAISFLHLSGLGIICRMSRPGLKKEKPSECLSLSSSSSARFLLTRLSLPPPFKLLRTSASGTLSPPGALALLLLDAFFGLGMRGRNLLLSRPEMISSCRLFVTVGDRLPDPSTPLSFDETHPMSTHQEISPAKEIQNHINVATGLVRNGL</sequence>
<keyword evidence="1" id="KW-0812">Transmembrane</keyword>
<keyword evidence="4" id="KW-1185">Reference proteome</keyword>
<accession>A0A7N0UCS5</accession>
<organism evidence="3 4">
    <name type="scientific">Kalanchoe fedtschenkoi</name>
    <name type="common">Lavender scallops</name>
    <name type="synonym">South American air plant</name>
    <dbReference type="NCBI Taxonomy" id="63787"/>
    <lineage>
        <taxon>Eukaryota</taxon>
        <taxon>Viridiplantae</taxon>
        <taxon>Streptophyta</taxon>
        <taxon>Embryophyta</taxon>
        <taxon>Tracheophyta</taxon>
        <taxon>Spermatophyta</taxon>
        <taxon>Magnoliopsida</taxon>
        <taxon>eudicotyledons</taxon>
        <taxon>Gunneridae</taxon>
        <taxon>Pentapetalae</taxon>
        <taxon>Saxifragales</taxon>
        <taxon>Crassulaceae</taxon>
        <taxon>Kalanchoe</taxon>
    </lineage>
</organism>
<keyword evidence="1" id="KW-0472">Membrane</keyword>
<evidence type="ECO:0008006" key="5">
    <source>
        <dbReference type="Google" id="ProtNLM"/>
    </source>
</evidence>
<evidence type="ECO:0000256" key="2">
    <source>
        <dbReference type="SAM" id="SignalP"/>
    </source>
</evidence>
<proteinExistence type="predicted"/>